<sequence length="159" mass="17370">MIIRTARIGDAAGVAVIWNHEIREGVTTFTTAEKTEMGLDADIADRGDAFLVAEEAGELLGFATFFQFRGGPGYAHTMEYTIHLAPRARGKGAGRQLLSALEDRARAADVHILVAGISGENAAGVAFHERMGFEHVGRMPEVGRKFDRWMDLVLMQKVL</sequence>
<dbReference type="PROSITE" id="PS51186">
    <property type="entry name" value="GNAT"/>
    <property type="match status" value="1"/>
</dbReference>
<dbReference type="RefSeq" id="WP_132858986.1">
    <property type="nucleotide sequence ID" value="NZ_SMGR01000001.1"/>
</dbReference>
<evidence type="ECO:0000256" key="2">
    <source>
        <dbReference type="ARBA" id="ARBA00023315"/>
    </source>
</evidence>
<protein>
    <submittedName>
        <fullName evidence="4">Phosphinothricin acetyltransferase</fullName>
    </submittedName>
</protein>
<evidence type="ECO:0000313" key="5">
    <source>
        <dbReference type="Proteomes" id="UP000295673"/>
    </source>
</evidence>
<dbReference type="InterPro" id="IPR016181">
    <property type="entry name" value="Acyl_CoA_acyltransferase"/>
</dbReference>
<accession>A0A4R1NMC7</accession>
<dbReference type="CDD" id="cd04301">
    <property type="entry name" value="NAT_SF"/>
    <property type="match status" value="1"/>
</dbReference>
<dbReference type="Proteomes" id="UP000295673">
    <property type="component" value="Unassembled WGS sequence"/>
</dbReference>
<dbReference type="OrthoDB" id="5459937at2"/>
<evidence type="ECO:0000313" key="4">
    <source>
        <dbReference type="EMBL" id="TCL08899.1"/>
    </source>
</evidence>
<comment type="caution">
    <text evidence="4">The sequence shown here is derived from an EMBL/GenBank/DDBJ whole genome shotgun (WGS) entry which is preliminary data.</text>
</comment>
<keyword evidence="5" id="KW-1185">Reference proteome</keyword>
<dbReference type="Pfam" id="PF00583">
    <property type="entry name" value="Acetyltransf_1"/>
    <property type="match status" value="1"/>
</dbReference>
<proteinExistence type="predicted"/>
<evidence type="ECO:0000259" key="3">
    <source>
        <dbReference type="PROSITE" id="PS51186"/>
    </source>
</evidence>
<keyword evidence="2" id="KW-0012">Acyltransferase</keyword>
<dbReference type="PANTHER" id="PTHR43072">
    <property type="entry name" value="N-ACETYLTRANSFERASE"/>
    <property type="match status" value="1"/>
</dbReference>
<keyword evidence="1 4" id="KW-0808">Transferase</keyword>
<dbReference type="Gene3D" id="3.40.630.30">
    <property type="match status" value="1"/>
</dbReference>
<gene>
    <name evidence="4" type="ORF">BXY66_0940</name>
</gene>
<dbReference type="GO" id="GO:0016747">
    <property type="term" value="F:acyltransferase activity, transferring groups other than amino-acyl groups"/>
    <property type="evidence" value="ECO:0007669"/>
    <property type="project" value="InterPro"/>
</dbReference>
<dbReference type="PANTHER" id="PTHR43072:SF23">
    <property type="entry name" value="UPF0039 PROTEIN C11D3.02C"/>
    <property type="match status" value="1"/>
</dbReference>
<dbReference type="InterPro" id="IPR000182">
    <property type="entry name" value="GNAT_dom"/>
</dbReference>
<name>A0A4R1NMC7_9RHOB</name>
<dbReference type="AlphaFoldDB" id="A0A4R1NMC7"/>
<organism evidence="4 5">
    <name type="scientific">Shimia isoporae</name>
    <dbReference type="NCBI Taxonomy" id="647720"/>
    <lineage>
        <taxon>Bacteria</taxon>
        <taxon>Pseudomonadati</taxon>
        <taxon>Pseudomonadota</taxon>
        <taxon>Alphaproteobacteria</taxon>
        <taxon>Rhodobacterales</taxon>
        <taxon>Roseobacteraceae</taxon>
    </lineage>
</organism>
<dbReference type="EMBL" id="SMGR01000001">
    <property type="protein sequence ID" value="TCL08899.1"/>
    <property type="molecule type" value="Genomic_DNA"/>
</dbReference>
<reference evidence="4 5" key="1">
    <citation type="submission" date="2019-03" db="EMBL/GenBank/DDBJ databases">
        <title>Genomic Encyclopedia of Archaeal and Bacterial Type Strains, Phase II (KMG-II): from individual species to whole genera.</title>
        <authorList>
            <person name="Goeker M."/>
        </authorList>
    </citation>
    <scope>NUCLEOTIDE SEQUENCE [LARGE SCALE GENOMIC DNA]</scope>
    <source>
        <strain evidence="4 5">DSM 26433</strain>
    </source>
</reference>
<evidence type="ECO:0000256" key="1">
    <source>
        <dbReference type="ARBA" id="ARBA00022679"/>
    </source>
</evidence>
<dbReference type="SUPFAM" id="SSF55729">
    <property type="entry name" value="Acyl-CoA N-acyltransferases (Nat)"/>
    <property type="match status" value="1"/>
</dbReference>
<feature type="domain" description="N-acetyltransferase" evidence="3">
    <location>
        <begin position="1"/>
        <end position="159"/>
    </location>
</feature>